<evidence type="ECO:0000313" key="3">
    <source>
        <dbReference type="Proteomes" id="UP000249264"/>
    </source>
</evidence>
<dbReference type="GO" id="GO:0003677">
    <property type="term" value="F:DNA binding"/>
    <property type="evidence" value="ECO:0007669"/>
    <property type="project" value="UniProtKB-KW"/>
</dbReference>
<evidence type="ECO:0000313" key="4">
    <source>
        <dbReference type="Proteomes" id="UP000594905"/>
    </source>
</evidence>
<sequence>MTDYTPEDMVLFFPNTTRQTWAQMRYRGNGPKYYKVGRKVFYRPQDVEAWKESQLRTRTDELPKEAA</sequence>
<proteinExistence type="predicted"/>
<dbReference type="Proteomes" id="UP000249264">
    <property type="component" value="Chromosome 1"/>
</dbReference>
<evidence type="ECO:0000313" key="2">
    <source>
        <dbReference type="EMBL" id="SQI00983.1"/>
    </source>
</evidence>
<accession>A0A2X4RGV3</accession>
<dbReference type="Proteomes" id="UP000594905">
    <property type="component" value="Chromosome"/>
</dbReference>
<dbReference type="EMBL" id="CP065689">
    <property type="protein sequence ID" value="QPS60188.1"/>
    <property type="molecule type" value="Genomic_DNA"/>
</dbReference>
<dbReference type="KEGG" id="cmin:NCTC10288_02306"/>
<dbReference type="OrthoDB" id="4330189at2"/>
<gene>
    <name evidence="1" type="ORF">I6G51_03005</name>
    <name evidence="2" type="ORF">NCTC10288_02306</name>
</gene>
<protein>
    <submittedName>
        <fullName evidence="1">DNA-binding protein</fullName>
    </submittedName>
</protein>
<dbReference type="GeneID" id="70784170"/>
<dbReference type="EMBL" id="LS483460">
    <property type="protein sequence ID" value="SQI00983.1"/>
    <property type="molecule type" value="Genomic_DNA"/>
</dbReference>
<reference evidence="2 3" key="1">
    <citation type="submission" date="2018-06" db="EMBL/GenBank/DDBJ databases">
        <authorList>
            <consortium name="Pathogen Informatics"/>
            <person name="Doyle S."/>
        </authorList>
    </citation>
    <scope>NUCLEOTIDE SEQUENCE [LARGE SCALE GENOMIC DNA]</scope>
    <source>
        <strain evidence="2 3">NCTC10288</strain>
    </source>
</reference>
<dbReference type="STRING" id="38301.NX84_02370"/>
<keyword evidence="4" id="KW-1185">Reference proteome</keyword>
<keyword evidence="1" id="KW-0238">DNA-binding</keyword>
<dbReference type="RefSeq" id="WP_039673378.1">
    <property type="nucleotide sequence ID" value="NZ_CP065689.1"/>
</dbReference>
<dbReference type="AlphaFoldDB" id="A0A2X4RGV3"/>
<reference evidence="1 4" key="2">
    <citation type="submission" date="2020-12" db="EMBL/GenBank/DDBJ databases">
        <title>FDA dAtabase for Regulatory Grade micrObial Sequences (FDA-ARGOS): Supporting development and validation of Infectious Disease Dx tests.</title>
        <authorList>
            <person name="Sproer C."/>
            <person name="Gronow S."/>
            <person name="Severitt S."/>
            <person name="Schroder I."/>
            <person name="Tallon L."/>
            <person name="Sadzewicz L."/>
            <person name="Zhao X."/>
            <person name="Boylan J."/>
            <person name="Ott S."/>
            <person name="Bowen H."/>
            <person name="Vavikolanu K."/>
            <person name="Mehta A."/>
            <person name="Aluvathingal J."/>
            <person name="Nadendla S."/>
            <person name="Lowell S."/>
            <person name="Myers T."/>
            <person name="Yan Y."/>
            <person name="Sichtig H."/>
        </authorList>
    </citation>
    <scope>NUCLEOTIDE SEQUENCE [LARGE SCALE GENOMIC DNA]</scope>
    <source>
        <strain evidence="1 4">FDAARGOS_894</strain>
    </source>
</reference>
<name>A0A2X4RGV3_9CORY</name>
<organism evidence="2 3">
    <name type="scientific">Corynebacterium minutissimum</name>
    <dbReference type="NCBI Taxonomy" id="38301"/>
    <lineage>
        <taxon>Bacteria</taxon>
        <taxon>Bacillati</taxon>
        <taxon>Actinomycetota</taxon>
        <taxon>Actinomycetes</taxon>
        <taxon>Mycobacteriales</taxon>
        <taxon>Corynebacteriaceae</taxon>
        <taxon>Corynebacterium</taxon>
    </lineage>
</organism>
<evidence type="ECO:0000313" key="1">
    <source>
        <dbReference type="EMBL" id="QPS60188.1"/>
    </source>
</evidence>